<proteinExistence type="predicted"/>
<evidence type="ECO:0000259" key="4">
    <source>
        <dbReference type="Pfam" id="PF04825"/>
    </source>
</evidence>
<evidence type="ECO:0000313" key="5">
    <source>
        <dbReference type="WBParaSite" id="HDID_0000405501-mRNA-1"/>
    </source>
</evidence>
<comment type="subcellular location">
    <subcellularLocation>
        <location evidence="1">Nucleus</location>
    </subcellularLocation>
</comment>
<dbReference type="AlphaFoldDB" id="A0A0R3SGL7"/>
<dbReference type="Pfam" id="PF04825">
    <property type="entry name" value="Rad21_Rec8_N"/>
    <property type="match status" value="1"/>
</dbReference>
<evidence type="ECO:0000256" key="3">
    <source>
        <dbReference type="SAM" id="MobiDB-lite"/>
    </source>
</evidence>
<organism evidence="5">
    <name type="scientific">Hymenolepis diminuta</name>
    <name type="common">Rat tapeworm</name>
    <dbReference type="NCBI Taxonomy" id="6216"/>
    <lineage>
        <taxon>Eukaryota</taxon>
        <taxon>Metazoa</taxon>
        <taxon>Spiralia</taxon>
        <taxon>Lophotrochozoa</taxon>
        <taxon>Platyhelminthes</taxon>
        <taxon>Cestoda</taxon>
        <taxon>Eucestoda</taxon>
        <taxon>Cyclophyllidea</taxon>
        <taxon>Hymenolepididae</taxon>
        <taxon>Hymenolepis</taxon>
    </lineage>
</organism>
<keyword evidence="2" id="KW-0539">Nucleus</keyword>
<reference evidence="5" key="1">
    <citation type="submission" date="2016-04" db="UniProtKB">
        <authorList>
            <consortium name="WormBaseParasite"/>
        </authorList>
    </citation>
    <scope>IDENTIFICATION</scope>
</reference>
<dbReference type="PANTHER" id="PTHR12585:SF27">
    <property type="entry name" value="MEIOTIC RECOMBINATION PROTEIN REC8 HOMOLOG"/>
    <property type="match status" value="1"/>
</dbReference>
<dbReference type="STRING" id="6216.A0A0R3SGL7"/>
<dbReference type="GO" id="GO:0030893">
    <property type="term" value="C:meiotic cohesin complex"/>
    <property type="evidence" value="ECO:0007669"/>
    <property type="project" value="TreeGrafter"/>
</dbReference>
<evidence type="ECO:0000256" key="2">
    <source>
        <dbReference type="ARBA" id="ARBA00023242"/>
    </source>
</evidence>
<sequence length="689" mass="77597">LAATRGINHVNKRDVIAVDIVNSCSELLEYVTGSKKSRFSLYLSAQLMYGLCCIYTEKLAITLREANDLNARSLISFRPNVIQIDEVRRSHSRLRADVDIELPLTSYGDFGSFNISGQLIPSQDIEIPMHNLENSFYLQARAEDITLIDASVTPRTHSSYVFGEDFQTEFLTELLEDKSRNQVPELFQDDSSHRYKVDLDAEEKDERITVEQLLPIERPCEASVPRKKSENTISIYDLDKVDEKERQKLSDQPDASNLMEIDAQPSSGTQLIETGKEASTLDGVHWPELSTIPPLHERSHTPGLIAEDPIVIDGPQVNETLGAPGSKRRRLEGRDAATNTSNRNISFDLGNTQPCATSSAVKPKVPTQSPRLEIVPLSQLSSVQNPRRPPNRKRRKNHGLLVDENRQLSKVEMLENIRNFRDILRTRAECRAAGASLMHPRRVRSRYPDRLLALPANFELSISKTLAQMWRVKRKLCELGRLDEDLVPQKSQPSSMRHSKSNLWSIRESGLESSREVARGAVSEISMEPLAPRVSSFALQDQSNGEKHSLAMPSQSIGIPEEQIPQNLQKVNLEATLKPTEVVSQHGDQIEQPILEVQIPEMVQLEEKQPEPVIPEVPAVQQPELISGIPESYANESAFWATVKDVLKEGDSTVEFSRLISQHTSRKDAAKTFHHLLCPFARSYYFPFS</sequence>
<feature type="compositionally biased region" description="Basic residues" evidence="3">
    <location>
        <begin position="389"/>
        <end position="398"/>
    </location>
</feature>
<evidence type="ECO:0000256" key="1">
    <source>
        <dbReference type="ARBA" id="ARBA00004123"/>
    </source>
</evidence>
<dbReference type="InterPro" id="IPR039781">
    <property type="entry name" value="Rad21/Rec8-like"/>
</dbReference>
<name>A0A0R3SGL7_HYMDI</name>
<dbReference type="InterPro" id="IPR006910">
    <property type="entry name" value="Rad21_Rec8_N"/>
</dbReference>
<dbReference type="GO" id="GO:0005634">
    <property type="term" value="C:nucleus"/>
    <property type="evidence" value="ECO:0007669"/>
    <property type="project" value="UniProtKB-SubCell"/>
</dbReference>
<dbReference type="WBParaSite" id="HDID_0000405501-mRNA-1">
    <property type="protein sequence ID" value="HDID_0000405501-mRNA-1"/>
    <property type="gene ID" value="HDID_0000405501"/>
</dbReference>
<dbReference type="GO" id="GO:0006302">
    <property type="term" value="P:double-strand break repair"/>
    <property type="evidence" value="ECO:0007669"/>
    <property type="project" value="TreeGrafter"/>
</dbReference>
<feature type="region of interest" description="Disordered" evidence="3">
    <location>
        <begin position="315"/>
        <end position="398"/>
    </location>
</feature>
<dbReference type="PANTHER" id="PTHR12585">
    <property type="entry name" value="SCC1 / RAD21 FAMILY MEMBER"/>
    <property type="match status" value="1"/>
</dbReference>
<dbReference type="GO" id="GO:0003682">
    <property type="term" value="F:chromatin binding"/>
    <property type="evidence" value="ECO:0007669"/>
    <property type="project" value="TreeGrafter"/>
</dbReference>
<dbReference type="GO" id="GO:0051177">
    <property type="term" value="P:meiotic sister chromatid cohesion"/>
    <property type="evidence" value="ECO:0007669"/>
    <property type="project" value="TreeGrafter"/>
</dbReference>
<accession>A0A0R3SGL7</accession>
<protein>
    <submittedName>
        <fullName evidence="5">Rad21_Rec8_N domain-containing protein</fullName>
    </submittedName>
</protein>
<feature type="domain" description="Rad21/Rec8-like protein N-terminal" evidence="4">
    <location>
        <begin position="2"/>
        <end position="85"/>
    </location>
</feature>
<feature type="compositionally biased region" description="Polar residues" evidence="3">
    <location>
        <begin position="337"/>
        <end position="370"/>
    </location>
</feature>